<evidence type="ECO:0000256" key="1">
    <source>
        <dbReference type="SAM" id="Phobius"/>
    </source>
</evidence>
<evidence type="ECO:0000313" key="2">
    <source>
        <dbReference type="EMBL" id="MES0874014.1"/>
    </source>
</evidence>
<name>A0ABV2AC00_9GAMM</name>
<feature type="transmembrane region" description="Helical" evidence="1">
    <location>
        <begin position="65"/>
        <end position="85"/>
    </location>
</feature>
<gene>
    <name evidence="2" type="ORF">ABSH63_08365</name>
</gene>
<dbReference type="Pfam" id="PF04367">
    <property type="entry name" value="DUF502"/>
    <property type="match status" value="1"/>
</dbReference>
<keyword evidence="1" id="KW-0812">Transmembrane</keyword>
<evidence type="ECO:0000313" key="3">
    <source>
        <dbReference type="Proteomes" id="UP001465331"/>
    </source>
</evidence>
<dbReference type="PANTHER" id="PTHR31876">
    <property type="entry name" value="COV-LIKE PROTEIN 1"/>
    <property type="match status" value="1"/>
</dbReference>
<accession>A0ABV2AC00</accession>
<keyword evidence="3" id="KW-1185">Reference proteome</keyword>
<keyword evidence="1" id="KW-1133">Transmembrane helix</keyword>
<protein>
    <submittedName>
        <fullName evidence="2">DUF502 domain-containing protein</fullName>
    </submittedName>
</protein>
<dbReference type="PANTHER" id="PTHR31876:SF26">
    <property type="entry name" value="PROTEIN LIKE COV 2"/>
    <property type="match status" value="1"/>
</dbReference>
<proteinExistence type="predicted"/>
<sequence>MTTPNTPSFAASLRRHAASLTGIFLTGLLAVLPIVVTITLVLWLIQLAEALFGGMLGALLPRSAHLPGMGLLLAIAIIFAVGLGLKGVFMSQLLRWFENVLNRIPLIKTVYGAVRDLTAMLGNNGERAFSRVVMVRLPGLPIRLVGFVTIEDLRGAGLADADDEVAVYLPMSYQIGGYTVLLPRRCLTPLDMGFEDAMRLVITAGLSRPEAERGPPPARL</sequence>
<dbReference type="InterPro" id="IPR007462">
    <property type="entry name" value="COV1-like"/>
</dbReference>
<organism evidence="2 3">
    <name type="scientific">Sinimarinibacterium thermocellulolyticum</name>
    <dbReference type="NCBI Taxonomy" id="3170016"/>
    <lineage>
        <taxon>Bacteria</taxon>
        <taxon>Pseudomonadati</taxon>
        <taxon>Pseudomonadota</taxon>
        <taxon>Gammaproteobacteria</taxon>
        <taxon>Nevskiales</taxon>
        <taxon>Nevskiaceae</taxon>
        <taxon>Sinimarinibacterium</taxon>
    </lineage>
</organism>
<comment type="caution">
    <text evidence="2">The sequence shown here is derived from an EMBL/GenBank/DDBJ whole genome shotgun (WGS) entry which is preliminary data.</text>
</comment>
<dbReference type="RefSeq" id="WP_352888951.1">
    <property type="nucleotide sequence ID" value="NZ_JBEPIJ010000008.1"/>
</dbReference>
<dbReference type="EMBL" id="JBEPIJ010000008">
    <property type="protein sequence ID" value="MES0874014.1"/>
    <property type="molecule type" value="Genomic_DNA"/>
</dbReference>
<dbReference type="Proteomes" id="UP001465331">
    <property type="component" value="Unassembled WGS sequence"/>
</dbReference>
<feature type="transmembrane region" description="Helical" evidence="1">
    <location>
        <begin position="20"/>
        <end position="45"/>
    </location>
</feature>
<reference evidence="2 3" key="1">
    <citation type="submission" date="2024-06" db="EMBL/GenBank/DDBJ databases">
        <authorList>
            <person name="Li Z."/>
            <person name="Jiang Y."/>
        </authorList>
    </citation>
    <scope>NUCLEOTIDE SEQUENCE [LARGE SCALE GENOMIC DNA]</scope>
    <source>
        <strain evidence="2 3">HSW-8</strain>
    </source>
</reference>
<keyword evidence="1" id="KW-0472">Membrane</keyword>